<dbReference type="AlphaFoldDB" id="A0A1F5NHK7"/>
<gene>
    <name evidence="2" type="ORF">A3J19_01790</name>
</gene>
<keyword evidence="1" id="KW-0812">Transmembrane</keyword>
<organism evidence="2 3">
    <name type="scientific">Candidatus Daviesbacteria bacterium RIFCSPLOWO2_02_FULL_41_8</name>
    <dbReference type="NCBI Taxonomy" id="1797798"/>
    <lineage>
        <taxon>Bacteria</taxon>
        <taxon>Candidatus Daviesiibacteriota</taxon>
    </lineage>
</organism>
<feature type="transmembrane region" description="Helical" evidence="1">
    <location>
        <begin position="12"/>
        <end position="34"/>
    </location>
</feature>
<protein>
    <recommendedName>
        <fullName evidence="4">Type 4 fimbrial biogenesis protein PilX N-terminal domain-containing protein</fullName>
    </recommendedName>
</protein>
<name>A0A1F5NHK7_9BACT</name>
<keyword evidence="1" id="KW-1133">Transmembrane helix</keyword>
<evidence type="ECO:0000313" key="3">
    <source>
        <dbReference type="Proteomes" id="UP000176578"/>
    </source>
</evidence>
<proteinExistence type="predicted"/>
<dbReference type="EMBL" id="MFDZ01000060">
    <property type="protein sequence ID" value="OGE77191.1"/>
    <property type="molecule type" value="Genomic_DNA"/>
</dbReference>
<dbReference type="Proteomes" id="UP000176578">
    <property type="component" value="Unassembled WGS sequence"/>
</dbReference>
<evidence type="ECO:0000256" key="1">
    <source>
        <dbReference type="SAM" id="Phobius"/>
    </source>
</evidence>
<evidence type="ECO:0000313" key="2">
    <source>
        <dbReference type="EMBL" id="OGE77191.1"/>
    </source>
</evidence>
<reference evidence="2 3" key="1">
    <citation type="journal article" date="2016" name="Nat. Commun.">
        <title>Thousands of microbial genomes shed light on interconnected biogeochemical processes in an aquifer system.</title>
        <authorList>
            <person name="Anantharaman K."/>
            <person name="Brown C.T."/>
            <person name="Hug L.A."/>
            <person name="Sharon I."/>
            <person name="Castelle C.J."/>
            <person name="Probst A.J."/>
            <person name="Thomas B.C."/>
            <person name="Singh A."/>
            <person name="Wilkins M.J."/>
            <person name="Karaoz U."/>
            <person name="Brodie E.L."/>
            <person name="Williams K.H."/>
            <person name="Hubbard S.S."/>
            <person name="Banfield J.F."/>
        </authorList>
    </citation>
    <scope>NUCLEOTIDE SEQUENCE [LARGE SCALE GENOMIC DNA]</scope>
</reference>
<accession>A0A1F5NHK7</accession>
<sequence>MNNQKGLPVRQAGQVILILILVMSVALAIGLSVIQRSLSDVSTSTDIEESSRAFSAAEAGIERILSGGTPPFVNFSENNSTASATSYNFPAPPGQGDNNRQRPFECPPGDTSFAKESVAQVWLADPNSSSPTNPLAPAEYYKQTSLDVYWGLKNSTDKAALEVILVYWDGAKYVTRKWYLDQTDAVRSGNTQFTPVNCSINIPQLPNYQCQYRLGGTLGSSTDPGGPLPASPSVLMLLRARTLYNETSQPFAVQAVGTFTGVGQTPQDCWLPPQAKIIVSKGTSGQTRRIIQLCQVPKVVPSYFDYAIFSEDEIAK</sequence>
<keyword evidence="1" id="KW-0472">Membrane</keyword>
<evidence type="ECO:0008006" key="4">
    <source>
        <dbReference type="Google" id="ProtNLM"/>
    </source>
</evidence>
<comment type="caution">
    <text evidence="2">The sequence shown here is derived from an EMBL/GenBank/DDBJ whole genome shotgun (WGS) entry which is preliminary data.</text>
</comment>